<protein>
    <submittedName>
        <fullName evidence="5">AraC family transcriptional regulator</fullName>
    </submittedName>
</protein>
<dbReference type="PANTHER" id="PTHR43280">
    <property type="entry name" value="ARAC-FAMILY TRANSCRIPTIONAL REGULATOR"/>
    <property type="match status" value="1"/>
</dbReference>
<sequence>MNGIWKKEREISVSMTVCFSHKFIANHSNSKFFHSVSPFVVHLDYFIIDKSITYRFDTTSKNLYNPRQNLFFTEDVLRMIIYEAHHFNLIANYHTLNLNFPSHLHRCFELLFLMEGEMEVIISQKSYHLSTGQFLLILPYEIHSFITKSQSHAKICIFSPDYVPTFHKMIENGSLENPIFNLSLEADSLVSRTLFKDSSNLLEQKACLYLLLSELMGQTSLIKGEKQDQELLHKLLTFIQAHFTESITLKSIAGNLGYNYNYLSKYFNHNVNMSFVDFLNETRVNYACYLLIYSEHNISEIAFLCGYESIRSFNRNFVKIKLCTPKEYRENHPRSFMDMYPFHTY</sequence>
<reference evidence="5 6" key="1">
    <citation type="submission" date="2024-03" db="EMBL/GenBank/DDBJ databases">
        <title>Human intestinal bacterial collection.</title>
        <authorList>
            <person name="Pauvert C."/>
            <person name="Hitch T.C.A."/>
            <person name="Clavel T."/>
        </authorList>
    </citation>
    <scope>NUCLEOTIDE SEQUENCE [LARGE SCALE GENOMIC DNA]</scope>
    <source>
        <strain evidence="5 6">CLA-SR-H024</strain>
    </source>
</reference>
<dbReference type="InterPro" id="IPR037923">
    <property type="entry name" value="HTH-like"/>
</dbReference>
<dbReference type="InterPro" id="IPR018060">
    <property type="entry name" value="HTH_AraC"/>
</dbReference>
<dbReference type="SUPFAM" id="SSF46689">
    <property type="entry name" value="Homeodomain-like"/>
    <property type="match status" value="2"/>
</dbReference>
<keyword evidence="1" id="KW-0805">Transcription regulation</keyword>
<dbReference type="PROSITE" id="PS01124">
    <property type="entry name" value="HTH_ARAC_FAMILY_2"/>
    <property type="match status" value="1"/>
</dbReference>
<keyword evidence="2" id="KW-0238">DNA-binding</keyword>
<dbReference type="Pfam" id="PF12833">
    <property type="entry name" value="HTH_18"/>
    <property type="match status" value="1"/>
</dbReference>
<evidence type="ECO:0000256" key="3">
    <source>
        <dbReference type="ARBA" id="ARBA00023163"/>
    </source>
</evidence>
<gene>
    <name evidence="5" type="ORF">WMO63_19310</name>
</gene>
<dbReference type="Gene3D" id="2.60.120.10">
    <property type="entry name" value="Jelly Rolls"/>
    <property type="match status" value="1"/>
</dbReference>
<dbReference type="SMART" id="SM00342">
    <property type="entry name" value="HTH_ARAC"/>
    <property type="match status" value="1"/>
</dbReference>
<dbReference type="Proteomes" id="UP001465426">
    <property type="component" value="Unassembled WGS sequence"/>
</dbReference>
<evidence type="ECO:0000313" key="6">
    <source>
        <dbReference type="Proteomes" id="UP001465426"/>
    </source>
</evidence>
<dbReference type="PANTHER" id="PTHR43280:SF2">
    <property type="entry name" value="HTH-TYPE TRANSCRIPTIONAL REGULATOR EXSA"/>
    <property type="match status" value="1"/>
</dbReference>
<dbReference type="InterPro" id="IPR014710">
    <property type="entry name" value="RmlC-like_jellyroll"/>
</dbReference>
<evidence type="ECO:0000313" key="5">
    <source>
        <dbReference type="EMBL" id="MEQ2467811.1"/>
    </source>
</evidence>
<dbReference type="EMBL" id="JBBMFN010000065">
    <property type="protein sequence ID" value="MEQ2467811.1"/>
    <property type="molecule type" value="Genomic_DNA"/>
</dbReference>
<keyword evidence="6" id="KW-1185">Reference proteome</keyword>
<evidence type="ECO:0000256" key="2">
    <source>
        <dbReference type="ARBA" id="ARBA00023125"/>
    </source>
</evidence>
<organism evidence="5 6">
    <name type="scientific">Niallia hominis</name>
    <dbReference type="NCBI Taxonomy" id="3133173"/>
    <lineage>
        <taxon>Bacteria</taxon>
        <taxon>Bacillati</taxon>
        <taxon>Bacillota</taxon>
        <taxon>Bacilli</taxon>
        <taxon>Bacillales</taxon>
        <taxon>Bacillaceae</taxon>
        <taxon>Niallia</taxon>
    </lineage>
</organism>
<accession>A0ABV1F517</accession>
<dbReference type="Gene3D" id="1.10.10.60">
    <property type="entry name" value="Homeodomain-like"/>
    <property type="match status" value="2"/>
</dbReference>
<keyword evidence="3" id="KW-0804">Transcription</keyword>
<dbReference type="InterPro" id="IPR009057">
    <property type="entry name" value="Homeodomain-like_sf"/>
</dbReference>
<dbReference type="Pfam" id="PF02311">
    <property type="entry name" value="AraC_binding"/>
    <property type="match status" value="1"/>
</dbReference>
<name>A0ABV1F517_9BACI</name>
<dbReference type="SUPFAM" id="SSF51215">
    <property type="entry name" value="Regulatory protein AraC"/>
    <property type="match status" value="1"/>
</dbReference>
<evidence type="ECO:0000259" key="4">
    <source>
        <dbReference type="PROSITE" id="PS01124"/>
    </source>
</evidence>
<evidence type="ECO:0000256" key="1">
    <source>
        <dbReference type="ARBA" id="ARBA00023015"/>
    </source>
</evidence>
<comment type="caution">
    <text evidence="5">The sequence shown here is derived from an EMBL/GenBank/DDBJ whole genome shotgun (WGS) entry which is preliminary data.</text>
</comment>
<proteinExistence type="predicted"/>
<feature type="domain" description="HTH araC/xylS-type" evidence="4">
    <location>
        <begin position="233"/>
        <end position="331"/>
    </location>
</feature>
<dbReference type="InterPro" id="IPR003313">
    <property type="entry name" value="AraC-bd"/>
</dbReference>